<keyword evidence="2" id="KW-1185">Reference proteome</keyword>
<evidence type="ECO:0000313" key="2">
    <source>
        <dbReference type="Proteomes" id="UP000740883"/>
    </source>
</evidence>
<reference evidence="1 2" key="1">
    <citation type="journal article" date="2020" name="Genome Biol. Evol.">
        <title>Comparative genomics of strictly vertically transmitted, feminizing microsporidia endosymbionts of amphipod crustaceans.</title>
        <authorList>
            <person name="Cormier A."/>
            <person name="Chebbi M.A."/>
            <person name="Giraud I."/>
            <person name="Wattier R."/>
            <person name="Teixeira M."/>
            <person name="Gilbert C."/>
            <person name="Rigaud T."/>
            <person name="Cordaux R."/>
        </authorList>
    </citation>
    <scope>NUCLEOTIDE SEQUENCE [LARGE SCALE GENOMIC DNA]</scope>
    <source>
        <strain evidence="1 2">Ou3-Ou53</strain>
    </source>
</reference>
<gene>
    <name evidence="1" type="ORF">NGRA_2178</name>
</gene>
<evidence type="ECO:0000313" key="1">
    <source>
        <dbReference type="EMBL" id="KAF9762184.1"/>
    </source>
</evidence>
<dbReference type="AlphaFoldDB" id="A0A9P6GY05"/>
<sequence length="102" mass="11928">MTRRIIDQMIEEKLTFVIVSPLMEDCELIEAMLYEYGYPITIYRGDLYEILRDEVIALYDYDAYPAIFVGGKFIGGTNNLYKYLSARHGPNFSGCHNMENFY</sequence>
<comment type="caution">
    <text evidence="1">The sequence shown here is derived from an EMBL/GenBank/DDBJ whole genome shotgun (WGS) entry which is preliminary data.</text>
</comment>
<dbReference type="SUPFAM" id="SSF52833">
    <property type="entry name" value="Thioredoxin-like"/>
    <property type="match status" value="1"/>
</dbReference>
<evidence type="ECO:0008006" key="3">
    <source>
        <dbReference type="Google" id="ProtNLM"/>
    </source>
</evidence>
<proteinExistence type="predicted"/>
<dbReference type="PROSITE" id="PS51354">
    <property type="entry name" value="GLUTAREDOXIN_2"/>
    <property type="match status" value="1"/>
</dbReference>
<dbReference type="OrthoDB" id="418495at2759"/>
<dbReference type="Proteomes" id="UP000740883">
    <property type="component" value="Unassembled WGS sequence"/>
</dbReference>
<dbReference type="EMBL" id="SBJO01000203">
    <property type="protein sequence ID" value="KAF9762184.1"/>
    <property type="molecule type" value="Genomic_DNA"/>
</dbReference>
<name>A0A9P6GY05_9MICR</name>
<protein>
    <recommendedName>
        <fullName evidence="3">Glutaredoxin domain-containing protein</fullName>
    </recommendedName>
</protein>
<accession>A0A9P6GY05</accession>
<dbReference type="Gene3D" id="3.40.30.10">
    <property type="entry name" value="Glutaredoxin"/>
    <property type="match status" value="1"/>
</dbReference>
<organism evidence="1 2">
    <name type="scientific">Nosema granulosis</name>
    <dbReference type="NCBI Taxonomy" id="83296"/>
    <lineage>
        <taxon>Eukaryota</taxon>
        <taxon>Fungi</taxon>
        <taxon>Fungi incertae sedis</taxon>
        <taxon>Microsporidia</taxon>
        <taxon>Nosematidae</taxon>
        <taxon>Nosema</taxon>
    </lineage>
</organism>
<dbReference type="InterPro" id="IPR036249">
    <property type="entry name" value="Thioredoxin-like_sf"/>
</dbReference>